<organism evidence="2 3">
    <name type="scientific">Gordonibacter massiliensis</name>
    <name type="common">ex Traore et al. 2017</name>
    <dbReference type="NCBI Taxonomy" id="1841863"/>
    <lineage>
        <taxon>Bacteria</taxon>
        <taxon>Bacillati</taxon>
        <taxon>Actinomycetota</taxon>
        <taxon>Coriobacteriia</taxon>
        <taxon>Eggerthellales</taxon>
        <taxon>Eggerthellaceae</taxon>
        <taxon>Gordonibacter</taxon>
    </lineage>
</organism>
<dbReference type="RefSeq" id="WP_185905017.1">
    <property type="nucleotide sequence ID" value="NZ_JACMSE010000004.1"/>
</dbReference>
<dbReference type="Proteomes" id="UP000587396">
    <property type="component" value="Unassembled WGS sequence"/>
</dbReference>
<gene>
    <name evidence="2" type="ORF">H7313_07235</name>
</gene>
<dbReference type="EMBL" id="JACMSE010000004">
    <property type="protein sequence ID" value="MBC2889138.1"/>
    <property type="molecule type" value="Genomic_DNA"/>
</dbReference>
<feature type="region of interest" description="Disordered" evidence="1">
    <location>
        <begin position="1"/>
        <end position="30"/>
    </location>
</feature>
<protein>
    <submittedName>
        <fullName evidence="2">Uncharacterized protein</fullName>
    </submittedName>
</protein>
<comment type="caution">
    <text evidence="2">The sequence shown here is derived from an EMBL/GenBank/DDBJ whole genome shotgun (WGS) entry which is preliminary data.</text>
</comment>
<keyword evidence="3" id="KW-1185">Reference proteome</keyword>
<dbReference type="AlphaFoldDB" id="A0A842JGX9"/>
<feature type="compositionally biased region" description="Basic and acidic residues" evidence="1">
    <location>
        <begin position="1"/>
        <end position="11"/>
    </location>
</feature>
<reference evidence="2 3" key="1">
    <citation type="submission" date="2020-08" db="EMBL/GenBank/DDBJ databases">
        <authorList>
            <person name="Liu C."/>
            <person name="Sun Q."/>
        </authorList>
    </citation>
    <scope>NUCLEOTIDE SEQUENCE [LARGE SCALE GENOMIC DNA]</scope>
    <source>
        <strain evidence="2 3">N22</strain>
    </source>
</reference>
<proteinExistence type="predicted"/>
<evidence type="ECO:0000313" key="2">
    <source>
        <dbReference type="EMBL" id="MBC2889138.1"/>
    </source>
</evidence>
<evidence type="ECO:0000313" key="3">
    <source>
        <dbReference type="Proteomes" id="UP000587396"/>
    </source>
</evidence>
<name>A0A842JGX9_9ACTN</name>
<evidence type="ECO:0000256" key="1">
    <source>
        <dbReference type="SAM" id="MobiDB-lite"/>
    </source>
</evidence>
<accession>A0A842JGX9</accession>
<sequence>MIDNDMNDRGARRAPVQTEPPDASEGTREKRRRNKKLLLALLLLLLLLVLGTCTAARFLGDKQEDAPAAVAIMPGLDANAEDIADREGMENAMQNTADANYFTLQVNPEASFSSQTGEGRFELVNPFDNVFPISFDITLDESGRTIYQSGAVMPGKQIRGITLASKPDPGSYQATVDVFIYDRQTQEKEGETKVKITLNVE</sequence>